<evidence type="ECO:0008006" key="4">
    <source>
        <dbReference type="Google" id="ProtNLM"/>
    </source>
</evidence>
<keyword evidence="3" id="KW-1185">Reference proteome</keyword>
<evidence type="ECO:0000256" key="1">
    <source>
        <dbReference type="SAM" id="Phobius"/>
    </source>
</evidence>
<keyword evidence="1" id="KW-1133">Transmembrane helix</keyword>
<name>A0A6L6QS54_9BURK</name>
<evidence type="ECO:0000313" key="3">
    <source>
        <dbReference type="Proteomes" id="UP000472320"/>
    </source>
</evidence>
<organism evidence="2 3">
    <name type="scientific">Massilia eburnea</name>
    <dbReference type="NCBI Taxonomy" id="1776165"/>
    <lineage>
        <taxon>Bacteria</taxon>
        <taxon>Pseudomonadati</taxon>
        <taxon>Pseudomonadota</taxon>
        <taxon>Betaproteobacteria</taxon>
        <taxon>Burkholderiales</taxon>
        <taxon>Oxalobacteraceae</taxon>
        <taxon>Telluria group</taxon>
        <taxon>Massilia</taxon>
    </lineage>
</organism>
<keyword evidence="1" id="KW-0472">Membrane</keyword>
<sequence>MRPDHDPENQRRSLSRPRPAGWLPGLACMLAMPAAFAQLSGSAAVLSDYRFRGLSLNDDRPTPQLTLNYDRDDGWYAGAMASHAKLGENSTAQLVAYGGYARRLPGGIGWEAGATQTIFTQASADNYFEAYAGISGEQVSARLYFSPRYFGRPARTVYAEANGFLRLGQTLRLVGHAGLLRALGGEDSIAPLSGHRYDFRLGLAVQVGDVDVQLARVTRAAYRYPSYHGYPPYAGPQPHAFVLSAAYSF</sequence>
<proteinExistence type="predicted"/>
<dbReference type="AlphaFoldDB" id="A0A6L6QS54"/>
<reference evidence="2 3" key="1">
    <citation type="submission" date="2019-11" db="EMBL/GenBank/DDBJ databases">
        <title>Type strains purchased from KCTC, JCM and DSMZ.</title>
        <authorList>
            <person name="Lu H."/>
        </authorList>
    </citation>
    <scope>NUCLEOTIDE SEQUENCE [LARGE SCALE GENOMIC DNA]</scope>
    <source>
        <strain evidence="2 3">JCM 31587</strain>
    </source>
</reference>
<comment type="caution">
    <text evidence="2">The sequence shown here is derived from an EMBL/GenBank/DDBJ whole genome shotgun (WGS) entry which is preliminary data.</text>
</comment>
<evidence type="ECO:0000313" key="2">
    <source>
        <dbReference type="EMBL" id="MTW14293.1"/>
    </source>
</evidence>
<dbReference type="EMBL" id="WNKX01000039">
    <property type="protein sequence ID" value="MTW14293.1"/>
    <property type="molecule type" value="Genomic_DNA"/>
</dbReference>
<feature type="transmembrane region" description="Helical" evidence="1">
    <location>
        <begin position="20"/>
        <end position="46"/>
    </location>
</feature>
<protein>
    <recommendedName>
        <fullName evidence="4">DUF2490 domain-containing protein</fullName>
    </recommendedName>
</protein>
<keyword evidence="1" id="KW-0812">Transmembrane</keyword>
<gene>
    <name evidence="2" type="ORF">GM658_27120</name>
</gene>
<dbReference type="RefSeq" id="WP_155457235.1">
    <property type="nucleotide sequence ID" value="NZ_WNKX01000039.1"/>
</dbReference>
<dbReference type="OrthoDB" id="9793561at2"/>
<dbReference type="NCBIfam" id="TIGR02001">
    <property type="entry name" value="gcw_chp"/>
    <property type="match status" value="1"/>
</dbReference>
<dbReference type="Pfam" id="PF09694">
    <property type="entry name" value="Gcw_chp"/>
    <property type="match status" value="1"/>
</dbReference>
<accession>A0A6L6QS54</accession>
<dbReference type="Proteomes" id="UP000472320">
    <property type="component" value="Unassembled WGS sequence"/>
</dbReference>
<dbReference type="InterPro" id="IPR010239">
    <property type="entry name" value="CHP02001"/>
</dbReference>